<dbReference type="SUPFAM" id="SSF52058">
    <property type="entry name" value="L domain-like"/>
    <property type="match status" value="1"/>
</dbReference>
<organism evidence="4 5">
    <name type="scientific">Scophthalmus maximus</name>
    <name type="common">Turbot</name>
    <name type="synonym">Psetta maxima</name>
    <dbReference type="NCBI Taxonomy" id="52904"/>
    <lineage>
        <taxon>Eukaryota</taxon>
        <taxon>Metazoa</taxon>
        <taxon>Chordata</taxon>
        <taxon>Craniata</taxon>
        <taxon>Vertebrata</taxon>
        <taxon>Euteleostomi</taxon>
        <taxon>Actinopterygii</taxon>
        <taxon>Neopterygii</taxon>
        <taxon>Teleostei</taxon>
        <taxon>Neoteleostei</taxon>
        <taxon>Acanthomorphata</taxon>
        <taxon>Carangaria</taxon>
        <taxon>Pleuronectiformes</taxon>
        <taxon>Pleuronectoidei</taxon>
        <taxon>Scophthalmidae</taxon>
        <taxon>Scophthalmus</taxon>
    </lineage>
</organism>
<feature type="region of interest" description="Disordered" evidence="2">
    <location>
        <begin position="151"/>
        <end position="198"/>
    </location>
</feature>
<feature type="coiled-coil region" evidence="1">
    <location>
        <begin position="1014"/>
        <end position="1041"/>
    </location>
</feature>
<sequence>MHPRSKILQQARDSNRDRPQSATPQRPGRKDRQQDNSQSSVRWGFQGDRMLQNPRTYVITPKAEQDPHLQRMVEELQLERERNKTLQEELDRVTASCRKDRRRYEADIVTVRQQVKNVQDEVVKLHSLANSLPEAKPVETEVPKEIPAKKSSVLASATQEEKNSRRRNGILKDQRQLQRHGMMTSSDLSPILSTSRRGDRRLHIRKTPSAQRTTFTMSQRRRIPQQVRGWSRPQVFLQVNPRTHDMNQTSEQDDHLQRMVEELQLERERNKTLTEELQQMKELQLDMEVQSHAERAQDEIWLHKLVAWYNSELLVEGEHIKSLQEKLDRVTASWRKDRQRQEVLTGTQQVQDIQDEADKLQSLTDMKIPTKNKSSTWKRVRHFLGLRKPSCRQESRVTASCRKDRRRYEADIVTVRQQVKNVQDEVVKLHSLANSLPEAKPVETERADREADEQRTELDARHGPLVKSLSRCVNVSSDTSPTRGRSAEQRGNIMATLGPDSARPPPSQLAAPPSSHTHIGGGGANLPPSRGLERALEEAAASGALNISSRKLKEFPRTAANHDLTDTVEAVVTVNALVDSHTVVFRHVDGKSRGSKYVFLVSSLSPVCPLAARVDVSEESVTNAAYDLLRNQLCALPSCLCGLPLRVLNASNNKLDISCNEITALPRHIGRLKALRELNVRRNLLCVLPEDLADLPLVKFDFSCNKVSTIPICLKGKVHIFKYLSIEACRSEKMPDALYLPAMERLSLSRPTAGRSPSDEDSLSLNVPMSHITEEEGLSKDDSIEHISSLTADPDSVRLIEESPTEALKEQFGYRDSALSTRFVNYIKASPHDGRTAADFDEPLRIEEDSPWQTEQTSKVTGGTALHIDMINQLQEAVELLQDPGRVTTEQDDMSGVRLYPVEMVTVDESLNGQDSDDGCTTPKHPEEGGYEFQKKRQMILEKARFEAQLACREYEWHMSIKRGDRCPAGGPPSFPSPPFGLKPRSDALTSPVPLSFAAVFLRSHKSLESVDPQFTMRRKMEQLREELELMEQLRDSIESRLKVVLPEDLGSSLMDGVVLCHLANHIRPRSVASIHVPSPAVPKLSMAKCRRNVENFLDACRKIGVPEDKLCLPHHILEEKGLVKLSMTVQALLDEFSPKLSFLT</sequence>
<feature type="region of interest" description="Disordered" evidence="2">
    <location>
        <begin position="1"/>
        <end position="47"/>
    </location>
</feature>
<dbReference type="InterPro" id="IPR032675">
    <property type="entry name" value="LRR_dom_sf"/>
</dbReference>
<dbReference type="SUPFAM" id="SSF47576">
    <property type="entry name" value="Calponin-homology domain, CH-domain"/>
    <property type="match status" value="1"/>
</dbReference>
<proteinExistence type="predicted"/>
<evidence type="ECO:0000256" key="1">
    <source>
        <dbReference type="SAM" id="Coils"/>
    </source>
</evidence>
<dbReference type="Proteomes" id="UP000438429">
    <property type="component" value="Unassembled WGS sequence"/>
</dbReference>
<feature type="coiled-coil region" evidence="1">
    <location>
        <begin position="69"/>
        <end position="121"/>
    </location>
</feature>
<dbReference type="GO" id="GO:1990869">
    <property type="term" value="P:cellular response to chemokine"/>
    <property type="evidence" value="ECO:0007669"/>
    <property type="project" value="TreeGrafter"/>
</dbReference>
<dbReference type="GO" id="GO:0005737">
    <property type="term" value="C:cytoplasm"/>
    <property type="evidence" value="ECO:0007669"/>
    <property type="project" value="TreeGrafter"/>
</dbReference>
<dbReference type="InterPro" id="IPR036872">
    <property type="entry name" value="CH_dom_sf"/>
</dbReference>
<dbReference type="GO" id="GO:2000405">
    <property type="term" value="P:negative regulation of T cell migration"/>
    <property type="evidence" value="ECO:0007669"/>
    <property type="project" value="TreeGrafter"/>
</dbReference>
<comment type="caution">
    <text evidence="4">The sequence shown here is derived from an EMBL/GenBank/DDBJ whole genome shotgun (WGS) entry which is preliminary data.</text>
</comment>
<feature type="domain" description="Calponin-homology (CH)" evidence="3">
    <location>
        <begin position="1024"/>
        <end position="1139"/>
    </location>
</feature>
<feature type="region of interest" description="Disordered" evidence="2">
    <location>
        <begin position="495"/>
        <end position="527"/>
    </location>
</feature>
<evidence type="ECO:0000313" key="4">
    <source>
        <dbReference type="EMBL" id="KAF0026961.1"/>
    </source>
</evidence>
<dbReference type="SMART" id="SM00033">
    <property type="entry name" value="CH"/>
    <property type="match status" value="1"/>
</dbReference>
<dbReference type="PANTHER" id="PTHR16083:SF10">
    <property type="entry name" value="LEUCINE-RICH REPEAT AND CALPONIN HOMOLOGY DOMAIN-CONTAINING PROTEIN 1"/>
    <property type="match status" value="1"/>
</dbReference>
<dbReference type="FunFam" id="1.10.418.10:FF:000021">
    <property type="entry name" value="Leucine-rich repeat and calponin homology domain-containing protein 1 isoform 3"/>
    <property type="match status" value="1"/>
</dbReference>
<feature type="region of interest" description="Disordered" evidence="2">
    <location>
        <begin position="437"/>
        <end position="464"/>
    </location>
</feature>
<evidence type="ECO:0000259" key="3">
    <source>
        <dbReference type="PROSITE" id="PS50021"/>
    </source>
</evidence>
<keyword evidence="1" id="KW-0175">Coiled coil</keyword>
<feature type="coiled-coil region" evidence="1">
    <location>
        <begin position="246"/>
        <end position="290"/>
    </location>
</feature>
<dbReference type="InterPro" id="IPR001715">
    <property type="entry name" value="CH_dom"/>
</dbReference>
<dbReference type="CDD" id="cd21271">
    <property type="entry name" value="CH_LRCH2"/>
    <property type="match status" value="1"/>
</dbReference>
<dbReference type="Pfam" id="PF00307">
    <property type="entry name" value="CH"/>
    <property type="match status" value="1"/>
</dbReference>
<dbReference type="Gene3D" id="3.80.10.10">
    <property type="entry name" value="Ribonuclease Inhibitor"/>
    <property type="match status" value="1"/>
</dbReference>
<feature type="compositionally biased region" description="Polar residues" evidence="2">
    <location>
        <begin position="183"/>
        <end position="195"/>
    </location>
</feature>
<name>A0A6A4S787_SCOMX</name>
<evidence type="ECO:0000256" key="2">
    <source>
        <dbReference type="SAM" id="MobiDB-lite"/>
    </source>
</evidence>
<protein>
    <recommendedName>
        <fullName evidence="3">Calponin-homology (CH) domain-containing protein</fullName>
    </recommendedName>
</protein>
<gene>
    <name evidence="4" type="ORF">F2P81_021698</name>
</gene>
<dbReference type="Gene3D" id="1.10.418.10">
    <property type="entry name" value="Calponin-like domain"/>
    <property type="match status" value="1"/>
</dbReference>
<accession>A0A6A4S787</accession>
<dbReference type="AlphaFoldDB" id="A0A6A4S787"/>
<dbReference type="PANTHER" id="PTHR16083">
    <property type="entry name" value="LEUCINE RICH REPEAT CONTAINING PROTEIN"/>
    <property type="match status" value="1"/>
</dbReference>
<reference evidence="4 5" key="1">
    <citation type="submission" date="2019-06" db="EMBL/GenBank/DDBJ databases">
        <title>Draft genomes of female and male turbot (Scophthalmus maximus).</title>
        <authorList>
            <person name="Xu H."/>
            <person name="Xu X.-W."/>
            <person name="Shao C."/>
            <person name="Chen S."/>
        </authorList>
    </citation>
    <scope>NUCLEOTIDE SEQUENCE [LARGE SCALE GENOMIC DNA]</scope>
    <source>
        <strain evidence="4">Ysfricsl-2016a</strain>
        <tissue evidence="4">Blood</tissue>
    </source>
</reference>
<feature type="region of interest" description="Disordered" evidence="2">
    <location>
        <begin position="910"/>
        <end position="929"/>
    </location>
</feature>
<dbReference type="PROSITE" id="PS50021">
    <property type="entry name" value="CH"/>
    <property type="match status" value="1"/>
</dbReference>
<feature type="compositionally biased region" description="Basic and acidic residues" evidence="2">
    <location>
        <begin position="440"/>
        <end position="462"/>
    </location>
</feature>
<evidence type="ECO:0000313" key="5">
    <source>
        <dbReference type="Proteomes" id="UP000438429"/>
    </source>
</evidence>
<dbReference type="EMBL" id="VEVO01000019">
    <property type="protein sequence ID" value="KAF0026961.1"/>
    <property type="molecule type" value="Genomic_DNA"/>
</dbReference>